<dbReference type="GO" id="GO:0006206">
    <property type="term" value="P:pyrimidine nucleobase metabolic process"/>
    <property type="evidence" value="ECO:0007669"/>
    <property type="project" value="TreeGrafter"/>
</dbReference>
<accession>A0A9P5SXG6</accession>
<dbReference type="InterPro" id="IPR006439">
    <property type="entry name" value="HAD-SF_hydro_IA"/>
</dbReference>
<dbReference type="InterPro" id="IPR036412">
    <property type="entry name" value="HAD-like_sf"/>
</dbReference>
<dbReference type="Proteomes" id="UP000696485">
    <property type="component" value="Unassembled WGS sequence"/>
</dbReference>
<proteinExistence type="predicted"/>
<protein>
    <submittedName>
        <fullName evidence="1">Uncharacterized protein</fullName>
    </submittedName>
</protein>
<dbReference type="PANTHER" id="PTHR47438:SF1">
    <property type="entry name" value="PHOSPHATE METABOLISM PROTEIN 8-RELATED"/>
    <property type="match status" value="1"/>
</dbReference>
<dbReference type="EMBL" id="JAAAUY010000019">
    <property type="protein sequence ID" value="KAF9337704.1"/>
    <property type="molecule type" value="Genomic_DNA"/>
</dbReference>
<evidence type="ECO:0000313" key="2">
    <source>
        <dbReference type="Proteomes" id="UP000696485"/>
    </source>
</evidence>
<dbReference type="AlphaFoldDB" id="A0A9P5SXG6"/>
<dbReference type="InterPro" id="IPR023214">
    <property type="entry name" value="HAD_sf"/>
</dbReference>
<evidence type="ECO:0000313" key="1">
    <source>
        <dbReference type="EMBL" id="KAF9337704.1"/>
    </source>
</evidence>
<dbReference type="InterPro" id="IPR052791">
    <property type="entry name" value="SSM1_domain"/>
</dbReference>
<name>A0A9P5SXG6_9FUNG</name>
<dbReference type="Gene3D" id="3.40.50.1000">
    <property type="entry name" value="HAD superfamily/HAD-like"/>
    <property type="match status" value="1"/>
</dbReference>
<comment type="caution">
    <text evidence="1">The sequence shown here is derived from an EMBL/GenBank/DDBJ whole genome shotgun (WGS) entry which is preliminary data.</text>
</comment>
<dbReference type="PANTHER" id="PTHR47438">
    <property type="entry name" value="PHOSPHATE METABOLISM PROTEIN 8-RELATED"/>
    <property type="match status" value="1"/>
</dbReference>
<dbReference type="GO" id="GO:0008252">
    <property type="term" value="F:nucleotidase activity"/>
    <property type="evidence" value="ECO:0007669"/>
    <property type="project" value="TreeGrafter"/>
</dbReference>
<sequence>MTVDTKVDGALPLEVILSENIPLREMILSMDVGKKWLFTNAGKTHAERVISILGLEGLFQGTTYCNYLEPRFVCKPDCKAFEKAMREAGVTDAGDCYFIDDSGPNIEMATKIGWNTVHLVDKKDPAPPKQLGHFQVHSPLDLPKVMPQFWK</sequence>
<dbReference type="GO" id="GO:0009166">
    <property type="term" value="P:nucleotide catabolic process"/>
    <property type="evidence" value="ECO:0007669"/>
    <property type="project" value="TreeGrafter"/>
</dbReference>
<reference evidence="1" key="1">
    <citation type="journal article" date="2020" name="Fungal Divers.">
        <title>Resolving the Mortierellaceae phylogeny through synthesis of multi-gene phylogenetics and phylogenomics.</title>
        <authorList>
            <person name="Vandepol N."/>
            <person name="Liber J."/>
            <person name="Desiro A."/>
            <person name="Na H."/>
            <person name="Kennedy M."/>
            <person name="Barry K."/>
            <person name="Grigoriev I.V."/>
            <person name="Miller A.N."/>
            <person name="O'Donnell K."/>
            <person name="Stajich J.E."/>
            <person name="Bonito G."/>
        </authorList>
    </citation>
    <scope>NUCLEOTIDE SEQUENCE</scope>
    <source>
        <strain evidence="1">NVP1</strain>
    </source>
</reference>
<dbReference type="NCBIfam" id="TIGR01509">
    <property type="entry name" value="HAD-SF-IA-v3"/>
    <property type="match status" value="1"/>
</dbReference>
<dbReference type="SUPFAM" id="SSF56784">
    <property type="entry name" value="HAD-like"/>
    <property type="match status" value="1"/>
</dbReference>
<organism evidence="1 2">
    <name type="scientific">Podila minutissima</name>
    <dbReference type="NCBI Taxonomy" id="64525"/>
    <lineage>
        <taxon>Eukaryota</taxon>
        <taxon>Fungi</taxon>
        <taxon>Fungi incertae sedis</taxon>
        <taxon>Mucoromycota</taxon>
        <taxon>Mortierellomycotina</taxon>
        <taxon>Mortierellomycetes</taxon>
        <taxon>Mortierellales</taxon>
        <taxon>Mortierellaceae</taxon>
        <taxon>Podila</taxon>
    </lineage>
</organism>
<dbReference type="Pfam" id="PF00702">
    <property type="entry name" value="Hydrolase"/>
    <property type="match status" value="1"/>
</dbReference>
<keyword evidence="2" id="KW-1185">Reference proteome</keyword>
<gene>
    <name evidence="1" type="ORF">BG006_003340</name>
</gene>